<feature type="transmembrane region" description="Helical" evidence="1">
    <location>
        <begin position="157"/>
        <end position="178"/>
    </location>
</feature>
<comment type="caution">
    <text evidence="2">The sequence shown here is derived from an EMBL/GenBank/DDBJ whole genome shotgun (WGS) entry which is preliminary data.</text>
</comment>
<gene>
    <name evidence="2" type="ORF">A2846_04650</name>
</gene>
<keyword evidence="1" id="KW-0812">Transmembrane</keyword>
<keyword evidence="1" id="KW-1133">Transmembrane helix</keyword>
<evidence type="ECO:0000313" key="3">
    <source>
        <dbReference type="Proteomes" id="UP000176339"/>
    </source>
</evidence>
<reference evidence="2 3" key="1">
    <citation type="journal article" date="2016" name="Nat. Commun.">
        <title>Thousands of microbial genomes shed light on interconnected biogeochemical processes in an aquifer system.</title>
        <authorList>
            <person name="Anantharaman K."/>
            <person name="Brown C.T."/>
            <person name="Hug L.A."/>
            <person name="Sharon I."/>
            <person name="Castelle C.J."/>
            <person name="Probst A.J."/>
            <person name="Thomas B.C."/>
            <person name="Singh A."/>
            <person name="Wilkins M.J."/>
            <person name="Karaoz U."/>
            <person name="Brodie E.L."/>
            <person name="Williams K.H."/>
            <person name="Hubbard S.S."/>
            <person name="Banfield J.F."/>
        </authorList>
    </citation>
    <scope>NUCLEOTIDE SEQUENCE [LARGE SCALE GENOMIC DNA]</scope>
</reference>
<dbReference type="AlphaFoldDB" id="A0A1F5P2U3"/>
<evidence type="ECO:0000256" key="1">
    <source>
        <dbReference type="SAM" id="Phobius"/>
    </source>
</evidence>
<dbReference type="Proteomes" id="UP000176339">
    <property type="component" value="Unassembled WGS sequence"/>
</dbReference>
<accession>A0A1F5P2U3</accession>
<feature type="transmembrane region" description="Helical" evidence="1">
    <location>
        <begin position="76"/>
        <end position="95"/>
    </location>
</feature>
<feature type="transmembrane region" description="Helical" evidence="1">
    <location>
        <begin position="17"/>
        <end position="39"/>
    </location>
</feature>
<feature type="transmembrane region" description="Helical" evidence="1">
    <location>
        <begin position="102"/>
        <end position="121"/>
    </location>
</feature>
<feature type="transmembrane region" description="Helical" evidence="1">
    <location>
        <begin position="190"/>
        <end position="210"/>
    </location>
</feature>
<feature type="transmembrane region" description="Helical" evidence="1">
    <location>
        <begin position="127"/>
        <end position="145"/>
    </location>
</feature>
<protein>
    <submittedName>
        <fullName evidence="2">Uncharacterized protein</fullName>
    </submittedName>
</protein>
<organism evidence="2 3">
    <name type="scientific">Candidatus Doudnabacteria bacterium RIFCSPHIGHO2_01_FULL_49_9</name>
    <dbReference type="NCBI Taxonomy" id="1817827"/>
    <lineage>
        <taxon>Bacteria</taxon>
        <taxon>Candidatus Doudnaibacteriota</taxon>
    </lineage>
</organism>
<evidence type="ECO:0000313" key="2">
    <source>
        <dbReference type="EMBL" id="OGE84247.1"/>
    </source>
</evidence>
<keyword evidence="1" id="KW-0472">Membrane</keyword>
<proteinExistence type="predicted"/>
<sequence>MRCVHGQLNTEVKRLTYFSQVMGITAGVVSLAGYIPYIFSTIKGKTEPSKSTWWILTLVGVMLWASYKASGGGDTLWVPIAYIAGPFVVAILSLFKGEKGWSVLDSVCVAGALVAAIVWWITGSSFLAFVICVLVDFIGVIPTIWKSYHRPWTESRFAWGFWFLGSVINIAGTVVWIPSRGLYLNWDVPTAIYLSYMHFFNGFIFLLLVFPQRVLFTSHSPTRKRPSVPPSRR</sequence>
<dbReference type="EMBL" id="MFEN01000021">
    <property type="protein sequence ID" value="OGE84247.1"/>
    <property type="molecule type" value="Genomic_DNA"/>
</dbReference>
<name>A0A1F5P2U3_9BACT</name>